<dbReference type="STRING" id="1128970.SAMN04487935_1287"/>
<keyword evidence="3" id="KW-1185">Reference proteome</keyword>
<feature type="transmembrane region" description="Helical" evidence="1">
    <location>
        <begin position="97"/>
        <end position="115"/>
    </location>
</feature>
<dbReference type="Proteomes" id="UP000199580">
    <property type="component" value="Unassembled WGS sequence"/>
</dbReference>
<dbReference type="AlphaFoldDB" id="A0A1G8VCD1"/>
<sequence>MTFPWHLYVMALGYILAGMNHFRKPRLYMRMIPEFFPNPKLLNIISGALEIILGILLCIPAASPYAAVGIIALLIAIFPANLFMYMNEKAALGMPKWALLLRLPLQIVLIIWAYQYSNFIK</sequence>
<organism evidence="2 3">
    <name type="scientific">Flavobacterium noncentrifugens</name>
    <dbReference type="NCBI Taxonomy" id="1128970"/>
    <lineage>
        <taxon>Bacteria</taxon>
        <taxon>Pseudomonadati</taxon>
        <taxon>Bacteroidota</taxon>
        <taxon>Flavobacteriia</taxon>
        <taxon>Flavobacteriales</taxon>
        <taxon>Flavobacteriaceae</taxon>
        <taxon>Flavobacterium</taxon>
    </lineage>
</organism>
<feature type="transmembrane region" description="Helical" evidence="1">
    <location>
        <begin position="68"/>
        <end position="85"/>
    </location>
</feature>
<feature type="transmembrane region" description="Helical" evidence="1">
    <location>
        <begin position="6"/>
        <end position="22"/>
    </location>
</feature>
<evidence type="ECO:0000313" key="2">
    <source>
        <dbReference type="EMBL" id="SDJ63728.1"/>
    </source>
</evidence>
<keyword evidence="1" id="KW-0812">Transmembrane</keyword>
<keyword evidence="1" id="KW-0472">Membrane</keyword>
<proteinExistence type="predicted"/>
<keyword evidence="1" id="KW-1133">Transmembrane helix</keyword>
<dbReference type="PANTHER" id="PTHR36974">
    <property type="entry name" value="MEMBRANE PROTEIN-RELATED"/>
    <property type="match status" value="1"/>
</dbReference>
<evidence type="ECO:0000313" key="3">
    <source>
        <dbReference type="Proteomes" id="UP000199580"/>
    </source>
</evidence>
<evidence type="ECO:0000256" key="1">
    <source>
        <dbReference type="SAM" id="Phobius"/>
    </source>
</evidence>
<feature type="transmembrane region" description="Helical" evidence="1">
    <location>
        <begin position="42"/>
        <end position="62"/>
    </location>
</feature>
<gene>
    <name evidence="2" type="ORF">SAMN04487935_1287</name>
</gene>
<dbReference type="RefSeq" id="WP_091392918.1">
    <property type="nucleotide sequence ID" value="NZ_BKAI01000003.1"/>
</dbReference>
<dbReference type="PANTHER" id="PTHR36974:SF1">
    <property type="entry name" value="DOXX FAMILY MEMBRANE PROTEIN"/>
    <property type="match status" value="1"/>
</dbReference>
<protein>
    <submittedName>
        <fullName evidence="2">Uncharacterized membrane protein</fullName>
    </submittedName>
</protein>
<reference evidence="2 3" key="1">
    <citation type="submission" date="2016-10" db="EMBL/GenBank/DDBJ databases">
        <authorList>
            <person name="de Groot N.N."/>
        </authorList>
    </citation>
    <scope>NUCLEOTIDE SEQUENCE [LARGE SCALE GENOMIC DNA]</scope>
    <source>
        <strain evidence="2 3">CGMCC 1.10076</strain>
    </source>
</reference>
<dbReference type="OrthoDB" id="327939at2"/>
<name>A0A1G8VCD1_9FLAO</name>
<dbReference type="EMBL" id="FNEZ01000002">
    <property type="protein sequence ID" value="SDJ63728.1"/>
    <property type="molecule type" value="Genomic_DNA"/>
</dbReference>
<accession>A0A1G8VCD1</accession>